<dbReference type="AlphaFoldDB" id="A0A1Y3R1M9"/>
<name>A0A1Y3R1M9_9BACT</name>
<reference evidence="2" key="1">
    <citation type="submission" date="2017-04" db="EMBL/GenBank/DDBJ databases">
        <title>Function of individual gut microbiota members based on whole genome sequencing of pure cultures obtained from chicken caecum.</title>
        <authorList>
            <person name="Medvecky M."/>
            <person name="Cejkova D."/>
            <person name="Polansky O."/>
            <person name="Karasova D."/>
            <person name="Kubasova T."/>
            <person name="Cizek A."/>
            <person name="Rychlik I."/>
        </authorList>
    </citation>
    <scope>NUCLEOTIDE SEQUENCE [LARGE SCALE GENOMIC DNA]</scope>
    <source>
        <strain evidence="2">An90</strain>
    </source>
</reference>
<comment type="caution">
    <text evidence="1">The sequence shown here is derived from an EMBL/GenBank/DDBJ whole genome shotgun (WGS) entry which is preliminary data.</text>
</comment>
<proteinExistence type="predicted"/>
<dbReference type="RefSeq" id="WP_087401444.1">
    <property type="nucleotide sequence ID" value="NZ_NFHB01000002.1"/>
</dbReference>
<dbReference type="EMBL" id="NFHB01000002">
    <property type="protein sequence ID" value="OUN04537.1"/>
    <property type="molecule type" value="Genomic_DNA"/>
</dbReference>
<evidence type="ECO:0000313" key="2">
    <source>
        <dbReference type="Proteomes" id="UP000195772"/>
    </source>
</evidence>
<evidence type="ECO:0000313" key="1">
    <source>
        <dbReference type="EMBL" id="OUN04537.1"/>
    </source>
</evidence>
<gene>
    <name evidence="1" type="ORF">B5G41_04315</name>
</gene>
<sequence length="521" mass="57347">MKADFYKNYMSAVFVAAALSFCSCSDDRTVSSGGLPYKSIRVTVDGETVTAERIDDKNLALRFDMAEDFSHARIDVELNEGYSVIFPTDVTAADLDTYPVLNFRAPDNRIVKVWFTISSKAFPITDATKVTASGIGGCVSVSGKTLTITYERSMNRGEIELDFAEGALMEGASIASSTTFDFTESLTRQLKVEMDGKERIYNVRIDYSKVMDKPIVYGFSEVTGNYVDQQLYPFLNVYKATTVNSVPVRGAATSETPWSWDPGAGDLDVYLAFIGNWAANRPTETIEGIEFAFATIDIDKAKAYMVSNDARSVVMDDVASLVALTGMMTKESTMIYYNGKVLSDRNSEGDWRGTVGFYEDGHVEFWNAGIRDGELVRMTQWVDEAGRDGYLASGTPWDVVAAASGHPWLVREGHLLTRLEMYWNDTGWETALGEAWNGTRSRSYIGLTYDNKLGVAAVSEGTGTCQAAWLLYKMGWKDVFYVAGSNYLDDGFTPTLKVGGNVVVGKADQAAQYAIAIDVKQ</sequence>
<accession>A0A1Y3R1M9</accession>
<dbReference type="eggNOG" id="ENOG5030N8R">
    <property type="taxonomic scope" value="Bacteria"/>
</dbReference>
<dbReference type="Proteomes" id="UP000195772">
    <property type="component" value="Unassembled WGS sequence"/>
</dbReference>
<protein>
    <submittedName>
        <fullName evidence="1">Uncharacterized protein</fullName>
    </submittedName>
</protein>
<dbReference type="PROSITE" id="PS51257">
    <property type="entry name" value="PROKAR_LIPOPROTEIN"/>
    <property type="match status" value="1"/>
</dbReference>
<organism evidence="1 2">
    <name type="scientific">Alistipes onderdonkii</name>
    <dbReference type="NCBI Taxonomy" id="328813"/>
    <lineage>
        <taxon>Bacteria</taxon>
        <taxon>Pseudomonadati</taxon>
        <taxon>Bacteroidota</taxon>
        <taxon>Bacteroidia</taxon>
        <taxon>Bacteroidales</taxon>
        <taxon>Rikenellaceae</taxon>
        <taxon>Alistipes</taxon>
    </lineage>
</organism>
<dbReference type="OrthoDB" id="1040935at2"/>